<dbReference type="InterPro" id="IPR032071">
    <property type="entry name" value="DUF4806"/>
</dbReference>
<dbReference type="AlphaFoldDB" id="A0A182PWH2"/>
<dbReference type="Pfam" id="PF16064">
    <property type="entry name" value="DUF4806"/>
    <property type="match status" value="1"/>
</dbReference>
<protein>
    <submittedName>
        <fullName evidence="2">DUF4806 domain-containing protein</fullName>
    </submittedName>
</protein>
<dbReference type="VEuPathDB" id="VectorBase:AEPI011309"/>
<reference evidence="3" key="1">
    <citation type="submission" date="2013-03" db="EMBL/GenBank/DDBJ databases">
        <title>The Genome Sequence of Anopheles epiroticus epiroticus2.</title>
        <authorList>
            <consortium name="The Broad Institute Genomics Platform"/>
            <person name="Neafsey D.E."/>
            <person name="Howell P."/>
            <person name="Walker B."/>
            <person name="Young S.K."/>
            <person name="Zeng Q."/>
            <person name="Gargeya S."/>
            <person name="Fitzgerald M."/>
            <person name="Haas B."/>
            <person name="Abouelleil A."/>
            <person name="Allen A.W."/>
            <person name="Alvarado L."/>
            <person name="Arachchi H.M."/>
            <person name="Berlin A.M."/>
            <person name="Chapman S.B."/>
            <person name="Gainer-Dewar J."/>
            <person name="Goldberg J."/>
            <person name="Griggs A."/>
            <person name="Gujja S."/>
            <person name="Hansen M."/>
            <person name="Howarth C."/>
            <person name="Imamovic A."/>
            <person name="Ireland A."/>
            <person name="Larimer J."/>
            <person name="McCowan C."/>
            <person name="Murphy C."/>
            <person name="Pearson M."/>
            <person name="Poon T.W."/>
            <person name="Priest M."/>
            <person name="Roberts A."/>
            <person name="Saif S."/>
            <person name="Shea T."/>
            <person name="Sisk P."/>
            <person name="Sykes S."/>
            <person name="Wortman J."/>
            <person name="Nusbaum C."/>
            <person name="Birren B."/>
        </authorList>
    </citation>
    <scope>NUCLEOTIDE SEQUENCE [LARGE SCALE GENOMIC DNA]</scope>
    <source>
        <strain evidence="3">Epiroticus2</strain>
    </source>
</reference>
<dbReference type="EnsemblMetazoa" id="AEPI011309-RA">
    <property type="protein sequence ID" value="AEPI011309-PA"/>
    <property type="gene ID" value="AEPI011309"/>
</dbReference>
<sequence>INGKQINSAAKCSNLCRCRELALQNSKQIFTLCKLVITKCNANIDELQDLEESLTLALHSTQIKERLIKEIKASSAKQHMHEAVYLLFNRLFLTECCWSCRGGKIAFKNYTNILRLIKCVGGEGNTEAHV</sequence>
<organism evidence="2 3">
    <name type="scientific">Anopheles epiroticus</name>
    <dbReference type="NCBI Taxonomy" id="199890"/>
    <lineage>
        <taxon>Eukaryota</taxon>
        <taxon>Metazoa</taxon>
        <taxon>Ecdysozoa</taxon>
        <taxon>Arthropoda</taxon>
        <taxon>Hexapoda</taxon>
        <taxon>Insecta</taxon>
        <taxon>Pterygota</taxon>
        <taxon>Neoptera</taxon>
        <taxon>Endopterygota</taxon>
        <taxon>Diptera</taxon>
        <taxon>Nematocera</taxon>
        <taxon>Culicoidea</taxon>
        <taxon>Culicidae</taxon>
        <taxon>Anophelinae</taxon>
        <taxon>Anopheles</taxon>
    </lineage>
</organism>
<proteinExistence type="predicted"/>
<evidence type="ECO:0000313" key="3">
    <source>
        <dbReference type="Proteomes" id="UP000075885"/>
    </source>
</evidence>
<dbReference type="Proteomes" id="UP000075885">
    <property type="component" value="Unassembled WGS sequence"/>
</dbReference>
<reference evidence="2" key="2">
    <citation type="submission" date="2020-05" db="UniProtKB">
        <authorList>
            <consortium name="EnsemblMetazoa"/>
        </authorList>
    </citation>
    <scope>IDENTIFICATION</scope>
    <source>
        <strain evidence="2">Epiroticus2</strain>
    </source>
</reference>
<evidence type="ECO:0000259" key="1">
    <source>
        <dbReference type="Pfam" id="PF16064"/>
    </source>
</evidence>
<feature type="domain" description="DUF4806" evidence="1">
    <location>
        <begin position="43"/>
        <end position="116"/>
    </location>
</feature>
<name>A0A182PWH2_9DIPT</name>
<keyword evidence="3" id="KW-1185">Reference proteome</keyword>
<accession>A0A182PWH2</accession>
<evidence type="ECO:0000313" key="2">
    <source>
        <dbReference type="EnsemblMetazoa" id="AEPI011309-PA"/>
    </source>
</evidence>